<protein>
    <submittedName>
        <fullName evidence="3">Dienelactone hydrolase family protein</fullName>
    </submittedName>
</protein>
<comment type="caution">
    <text evidence="3">The sequence shown here is derived from an EMBL/GenBank/DDBJ whole genome shotgun (WGS) entry which is preliminary data.</text>
</comment>
<dbReference type="PIRSF" id="PIRSF016521">
    <property type="entry name" value="Acyl-CoA_hydro"/>
    <property type="match status" value="1"/>
</dbReference>
<proteinExistence type="predicted"/>
<dbReference type="GO" id="GO:0047617">
    <property type="term" value="F:fatty acyl-CoA hydrolase activity"/>
    <property type="evidence" value="ECO:0007669"/>
    <property type="project" value="TreeGrafter"/>
</dbReference>
<evidence type="ECO:0000259" key="2">
    <source>
        <dbReference type="Pfam" id="PF08840"/>
    </source>
</evidence>
<dbReference type="InterPro" id="IPR014940">
    <property type="entry name" value="BAAT_C"/>
</dbReference>
<dbReference type="Gene3D" id="3.40.50.1820">
    <property type="entry name" value="alpha/beta hydrolase"/>
    <property type="match status" value="1"/>
</dbReference>
<organism evidence="3 4">
    <name type="scientific">Parvimonas micra</name>
    <dbReference type="NCBI Taxonomy" id="33033"/>
    <lineage>
        <taxon>Bacteria</taxon>
        <taxon>Bacillati</taxon>
        <taxon>Bacillota</taxon>
        <taxon>Tissierellia</taxon>
        <taxon>Tissierellales</taxon>
        <taxon>Peptoniphilaceae</taxon>
        <taxon>Parvimonas</taxon>
    </lineage>
</organism>
<evidence type="ECO:0000313" key="4">
    <source>
        <dbReference type="Proteomes" id="UP000758611"/>
    </source>
</evidence>
<sequence length="329" mass="37292">MKMKVISTFLAFIVILGIIFGVKIYKEYKYKIEVERMYDVAKGVSDKNSYSTNIDNINIKYVNNNTFQGFHLIPKNKLYKGVIVCYGGSEGSPNFNEALRLAKEGYETLSVFMFGAKNQQKTLVKIPLEQFEDVLDYIHSNINENTPITVLGASKGAEYALNLATKYKEIDNLVLIAPSSYNFSGLDFANYGSSWTWKGKELPFIDLKRGDFSYSEPISYKATYETAVERDLSAKEKLIPVKKTKANILLISGKDDQMWNSFEMSNIIKSQKDDVKICSYEKAGHIFFGDGEQKFSGYIIKTGGTKSGNKEANKKSIKEINDFLKMHHK</sequence>
<dbReference type="InterPro" id="IPR029058">
    <property type="entry name" value="AB_hydrolase_fold"/>
</dbReference>
<reference evidence="3" key="1">
    <citation type="submission" date="2020-04" db="EMBL/GenBank/DDBJ databases">
        <title>Deep metagenomics examines the oral microbiome during advanced dental caries in children, revealing novel taxa and co-occurrences with host molecules.</title>
        <authorList>
            <person name="Baker J.L."/>
            <person name="Morton J.T."/>
            <person name="Dinis M."/>
            <person name="Alvarez R."/>
            <person name="Tran N.C."/>
            <person name="Knight R."/>
            <person name="Edlund A."/>
        </authorList>
    </citation>
    <scope>NUCLEOTIDE SEQUENCE</scope>
    <source>
        <strain evidence="3">JCVI_23_bin.11</strain>
    </source>
</reference>
<feature type="active site" description="Charge relay system" evidence="1">
    <location>
        <position position="154"/>
    </location>
</feature>
<dbReference type="Proteomes" id="UP000758611">
    <property type="component" value="Unassembled WGS sequence"/>
</dbReference>
<dbReference type="GO" id="GO:0006637">
    <property type="term" value="P:acyl-CoA metabolic process"/>
    <property type="evidence" value="ECO:0007669"/>
    <property type="project" value="InterPro"/>
</dbReference>
<dbReference type="Pfam" id="PF08840">
    <property type="entry name" value="BAAT_C"/>
    <property type="match status" value="1"/>
</dbReference>
<dbReference type="SUPFAM" id="SSF53474">
    <property type="entry name" value="alpha/beta-Hydrolases"/>
    <property type="match status" value="1"/>
</dbReference>
<name>A0A930E2X0_9FIRM</name>
<dbReference type="InterPro" id="IPR016662">
    <property type="entry name" value="Acyl-CoA_thioEstase_long-chain"/>
</dbReference>
<evidence type="ECO:0000256" key="1">
    <source>
        <dbReference type="PIRSR" id="PIRSR016521-1"/>
    </source>
</evidence>
<dbReference type="PANTHER" id="PTHR10824">
    <property type="entry name" value="ACYL-COENZYME A THIOESTERASE-RELATED"/>
    <property type="match status" value="1"/>
</dbReference>
<dbReference type="GO" id="GO:0006631">
    <property type="term" value="P:fatty acid metabolic process"/>
    <property type="evidence" value="ECO:0007669"/>
    <property type="project" value="TreeGrafter"/>
</dbReference>
<evidence type="ECO:0000313" key="3">
    <source>
        <dbReference type="EMBL" id="MBF1306827.1"/>
    </source>
</evidence>
<feature type="active site" description="Charge relay system" evidence="1">
    <location>
        <position position="256"/>
    </location>
</feature>
<dbReference type="EMBL" id="JABZRE010000008">
    <property type="protein sequence ID" value="MBF1306827.1"/>
    <property type="molecule type" value="Genomic_DNA"/>
</dbReference>
<keyword evidence="3" id="KW-0378">Hydrolase</keyword>
<accession>A0A930E2X0</accession>
<dbReference type="RefSeq" id="WP_278477397.1">
    <property type="nucleotide sequence ID" value="NZ_JABZRE010000008.1"/>
</dbReference>
<dbReference type="AlphaFoldDB" id="A0A930E2X0"/>
<feature type="active site" description="Charge relay system" evidence="1">
    <location>
        <position position="285"/>
    </location>
</feature>
<feature type="domain" description="BAAT/Acyl-CoA thioester hydrolase C-terminal" evidence="2">
    <location>
        <begin position="126"/>
        <end position="287"/>
    </location>
</feature>
<gene>
    <name evidence="3" type="ORF">HXM94_03415</name>
</gene>
<dbReference type="PANTHER" id="PTHR10824:SF4">
    <property type="entry name" value="ACYL-COENZYME A THIOESTERASE 1-LIKE"/>
    <property type="match status" value="1"/>
</dbReference>